<evidence type="ECO:0000313" key="2">
    <source>
        <dbReference type="EMBL" id="KRZ15565.1"/>
    </source>
</evidence>
<protein>
    <submittedName>
        <fullName evidence="2">Uncharacterized protein</fullName>
    </submittedName>
</protein>
<accession>A0A0V1HYA2</accession>
<dbReference type="Proteomes" id="UP000055024">
    <property type="component" value="Unassembled WGS sequence"/>
</dbReference>
<dbReference type="AlphaFoldDB" id="A0A0V1HYA2"/>
<comment type="caution">
    <text evidence="2">The sequence shown here is derived from an EMBL/GenBank/DDBJ whole genome shotgun (WGS) entry which is preliminary data.</text>
</comment>
<keyword evidence="1" id="KW-1133">Transmembrane helix</keyword>
<evidence type="ECO:0000313" key="3">
    <source>
        <dbReference type="Proteomes" id="UP000055024"/>
    </source>
</evidence>
<gene>
    <name evidence="2" type="ORF">T11_1811</name>
</gene>
<dbReference type="EMBL" id="JYDP01000017">
    <property type="protein sequence ID" value="KRZ15565.1"/>
    <property type="molecule type" value="Genomic_DNA"/>
</dbReference>
<sequence>MTFSHLANVFLWQLLLVLRLKALVIVAFLIYNLFRGFFNNVKEKKNAEEKRMENDGPLVEFGEVTVYKVVGKILPVNFEENEEFLLSYEQLQLTFHTRLRQIVSSPTCLHLPQFDQRTQLTNKRFDPTYPSAHCL</sequence>
<evidence type="ECO:0000256" key="1">
    <source>
        <dbReference type="SAM" id="Phobius"/>
    </source>
</evidence>
<keyword evidence="3" id="KW-1185">Reference proteome</keyword>
<reference evidence="2 3" key="1">
    <citation type="submission" date="2015-01" db="EMBL/GenBank/DDBJ databases">
        <title>Evolution of Trichinella species and genotypes.</title>
        <authorList>
            <person name="Korhonen P.K."/>
            <person name="Edoardo P."/>
            <person name="Giuseppe L.R."/>
            <person name="Gasser R.B."/>
        </authorList>
    </citation>
    <scope>NUCLEOTIDE SEQUENCE [LARGE SCALE GENOMIC DNA]</scope>
    <source>
        <strain evidence="2">ISS1029</strain>
    </source>
</reference>
<feature type="transmembrane region" description="Helical" evidence="1">
    <location>
        <begin position="12"/>
        <end position="34"/>
    </location>
</feature>
<keyword evidence="1" id="KW-0812">Transmembrane</keyword>
<organism evidence="2 3">
    <name type="scientific">Trichinella zimbabwensis</name>
    <dbReference type="NCBI Taxonomy" id="268475"/>
    <lineage>
        <taxon>Eukaryota</taxon>
        <taxon>Metazoa</taxon>
        <taxon>Ecdysozoa</taxon>
        <taxon>Nematoda</taxon>
        <taxon>Enoplea</taxon>
        <taxon>Dorylaimia</taxon>
        <taxon>Trichinellida</taxon>
        <taxon>Trichinellidae</taxon>
        <taxon>Trichinella</taxon>
    </lineage>
</organism>
<proteinExistence type="predicted"/>
<keyword evidence="1" id="KW-0472">Membrane</keyword>
<name>A0A0V1HYA2_9BILA</name>